<reference evidence="1" key="2">
    <citation type="submission" date="2025-05" db="UniProtKB">
        <authorList>
            <consortium name="EnsemblMetazoa"/>
        </authorList>
    </citation>
    <scope>IDENTIFICATION</scope>
    <source>
        <strain evidence="1">Foshan</strain>
    </source>
</reference>
<keyword evidence="2" id="KW-1185">Reference proteome</keyword>
<accession>A0ABM2A3C7</accession>
<reference evidence="2" key="1">
    <citation type="journal article" date="2015" name="Proc. Natl. Acad. Sci. U.S.A.">
        <title>Genome sequence of the Asian Tiger mosquito, Aedes albopictus, reveals insights into its biology, genetics, and evolution.</title>
        <authorList>
            <person name="Chen X.G."/>
            <person name="Jiang X."/>
            <person name="Gu J."/>
            <person name="Xu M."/>
            <person name="Wu Y."/>
            <person name="Deng Y."/>
            <person name="Zhang C."/>
            <person name="Bonizzoni M."/>
            <person name="Dermauw W."/>
            <person name="Vontas J."/>
            <person name="Armbruster P."/>
            <person name="Huang X."/>
            <person name="Yang Y."/>
            <person name="Zhang H."/>
            <person name="He W."/>
            <person name="Peng H."/>
            <person name="Liu Y."/>
            <person name="Wu K."/>
            <person name="Chen J."/>
            <person name="Lirakis M."/>
            <person name="Topalis P."/>
            <person name="Van Leeuwen T."/>
            <person name="Hall A.B."/>
            <person name="Jiang X."/>
            <person name="Thorpe C."/>
            <person name="Mueller R.L."/>
            <person name="Sun C."/>
            <person name="Waterhouse R.M."/>
            <person name="Yan G."/>
            <person name="Tu Z.J."/>
            <person name="Fang X."/>
            <person name="James A.A."/>
        </authorList>
    </citation>
    <scope>NUCLEOTIDE SEQUENCE [LARGE SCALE GENOMIC DNA]</scope>
    <source>
        <strain evidence="2">Foshan</strain>
    </source>
</reference>
<evidence type="ECO:0000313" key="2">
    <source>
        <dbReference type="Proteomes" id="UP000069940"/>
    </source>
</evidence>
<protein>
    <submittedName>
        <fullName evidence="1">Uncharacterized protein</fullName>
    </submittedName>
</protein>
<proteinExistence type="predicted"/>
<dbReference type="Proteomes" id="UP000069940">
    <property type="component" value="Unassembled WGS sequence"/>
</dbReference>
<sequence length="112" mass="13183">MSDKRRPNHYWLMNPWYNQKYIKKFCSVVSDTIPDITDENNLVDPPEEGNSSYSVTSEMELEFQDYQLNDSNECYENPDSQSEHSCSIACDASETAMDFEDESNERTMEWVR</sequence>
<name>A0ABM2A3C7_AEDAL</name>
<organism evidence="1 2">
    <name type="scientific">Aedes albopictus</name>
    <name type="common">Asian tiger mosquito</name>
    <name type="synonym">Stegomyia albopicta</name>
    <dbReference type="NCBI Taxonomy" id="7160"/>
    <lineage>
        <taxon>Eukaryota</taxon>
        <taxon>Metazoa</taxon>
        <taxon>Ecdysozoa</taxon>
        <taxon>Arthropoda</taxon>
        <taxon>Hexapoda</taxon>
        <taxon>Insecta</taxon>
        <taxon>Pterygota</taxon>
        <taxon>Neoptera</taxon>
        <taxon>Endopterygota</taxon>
        <taxon>Diptera</taxon>
        <taxon>Nematocera</taxon>
        <taxon>Culicoidea</taxon>
        <taxon>Culicidae</taxon>
        <taxon>Culicinae</taxon>
        <taxon>Aedini</taxon>
        <taxon>Aedes</taxon>
        <taxon>Stegomyia</taxon>
    </lineage>
</organism>
<dbReference type="GeneID" id="109415846"/>
<dbReference type="EnsemblMetazoa" id="AALFPA23_024051.R35861">
    <property type="protein sequence ID" value="AALFPA23_024051.P35861"/>
    <property type="gene ID" value="AALFPA23_024051"/>
</dbReference>
<evidence type="ECO:0000313" key="1">
    <source>
        <dbReference type="EnsemblMetazoa" id="AALFPA23_024051.P35861"/>
    </source>
</evidence>
<dbReference type="RefSeq" id="XP_062713153.1">
    <property type="nucleotide sequence ID" value="XM_062857169.1"/>
</dbReference>